<dbReference type="Pfam" id="PF12937">
    <property type="entry name" value="F-box-like"/>
    <property type="match status" value="1"/>
</dbReference>
<feature type="domain" description="F-box" evidence="5">
    <location>
        <begin position="5"/>
        <end position="52"/>
    </location>
</feature>
<reference evidence="7" key="1">
    <citation type="submission" date="2021-02" db="EMBL/GenBank/DDBJ databases">
        <authorList>
            <person name="Nowell W R."/>
        </authorList>
    </citation>
    <scope>NUCLEOTIDE SEQUENCE</scope>
</reference>
<comment type="caution">
    <text evidence="7">The sequence shown here is derived from an EMBL/GenBank/DDBJ whole genome shotgun (WGS) entry which is preliminary data.</text>
</comment>
<evidence type="ECO:0000256" key="1">
    <source>
        <dbReference type="ARBA" id="ARBA00022670"/>
    </source>
</evidence>
<dbReference type="EMBL" id="CAJNOG010000273">
    <property type="protein sequence ID" value="CAF1135998.1"/>
    <property type="molecule type" value="Genomic_DNA"/>
</dbReference>
<dbReference type="SUPFAM" id="SSF81383">
    <property type="entry name" value="F-box domain"/>
    <property type="match status" value="1"/>
</dbReference>
<dbReference type="InterPro" id="IPR032675">
    <property type="entry name" value="LRR_dom_sf"/>
</dbReference>
<organism evidence="7 8">
    <name type="scientific">Adineta steineri</name>
    <dbReference type="NCBI Taxonomy" id="433720"/>
    <lineage>
        <taxon>Eukaryota</taxon>
        <taxon>Metazoa</taxon>
        <taxon>Spiralia</taxon>
        <taxon>Gnathifera</taxon>
        <taxon>Rotifera</taxon>
        <taxon>Eurotatoria</taxon>
        <taxon>Bdelloidea</taxon>
        <taxon>Adinetida</taxon>
        <taxon>Adinetidae</taxon>
        <taxon>Adineta</taxon>
    </lineage>
</organism>
<dbReference type="PANTHER" id="PTHR32194">
    <property type="entry name" value="METALLOPROTEASE TLDD"/>
    <property type="match status" value="1"/>
</dbReference>
<dbReference type="AlphaFoldDB" id="A0A818TVY2"/>
<evidence type="ECO:0000313" key="6">
    <source>
        <dbReference type="EMBL" id="CAF1135998.1"/>
    </source>
</evidence>
<dbReference type="GO" id="GO:0051603">
    <property type="term" value="P:proteolysis involved in protein catabolic process"/>
    <property type="evidence" value="ECO:0007669"/>
    <property type="project" value="InterPro"/>
</dbReference>
<dbReference type="InterPro" id="IPR029055">
    <property type="entry name" value="Ntn_hydrolases_N"/>
</dbReference>
<dbReference type="InterPro" id="IPR001353">
    <property type="entry name" value="Proteasome_sua/b"/>
</dbReference>
<dbReference type="InterPro" id="IPR001810">
    <property type="entry name" value="F-box_dom"/>
</dbReference>
<dbReference type="InterPro" id="IPR036047">
    <property type="entry name" value="F-box-like_dom_sf"/>
</dbReference>
<proteinExistence type="predicted"/>
<dbReference type="PROSITE" id="PS50181">
    <property type="entry name" value="FBOX"/>
    <property type="match status" value="1"/>
</dbReference>
<keyword evidence="1" id="KW-0645">Protease</keyword>
<sequence>MFDSYVGLNDLPDEILIIIFQKLNNTELLYSLQGVNKRLNKIIHDPIFTTRLAFVKWLSHNFIDLFSCDIIRDKFCSEILPAIHQNIKWLDLASPSMKHVLHTVEYPNLVTLALYNINEESAQSLFTDKTLSSGIFKNQITTLFLAIDADDDDYNAMLSSVNNIYNCILTVFHCLITLILFESSYINCVRLNLDCPPISFRSSILRKLNIKVQSFGDCLYLLDGRFDQLHTFIIDLLHIRPSDELKNQGDLPNLKCLSLTCYHGTLHYDELVLPLLYRMSNLEQLGLYLAVYGKTIFIDGNNLKKDILNRLLRLNQFTFYISSTVSFYDEMNLLSTEDIQRTFVDLVNSEVISYVDHFVESKENHCHIYSYPFVMQYFDEISNNFPGGLFNYVRVISLFDEYPFEHEFFLQIQKSFPFVEHIFLTNHKSQKYKQCYQPDHQNLSLIKYSCLNELFIVNAHDDYIEQFLIHNKTYLQNNTVLHIKYESLERVTHNFTRDITRINCAKIIKLRLRGEAKCYIGAYLIIVGVDVTGSHIAAIEPYSTASYMPYLTSGSGGYTSLSVIEDRFKQDMNEDEAKQLVRDALYASITTDLYSGSKINMYVLTKEKLDKFLPYETIAVRGDRQTDSILEKGVEVLSTSVKKIEFDIVNEKVKENDETMELA</sequence>
<keyword evidence="2" id="KW-0888">Threonine protease</keyword>
<evidence type="ECO:0000313" key="8">
    <source>
        <dbReference type="Proteomes" id="UP000663844"/>
    </source>
</evidence>
<dbReference type="InterPro" id="IPR023333">
    <property type="entry name" value="Proteasome_suB-type"/>
</dbReference>
<dbReference type="Pfam" id="PF00227">
    <property type="entry name" value="Proteasome"/>
    <property type="match status" value="1"/>
</dbReference>
<evidence type="ECO:0000259" key="5">
    <source>
        <dbReference type="PROSITE" id="PS50181"/>
    </source>
</evidence>
<name>A0A818TVY2_9BILA</name>
<dbReference type="Gene3D" id="3.80.10.10">
    <property type="entry name" value="Ribonuclease Inhibitor"/>
    <property type="match status" value="1"/>
</dbReference>
<dbReference type="GO" id="GO:0005839">
    <property type="term" value="C:proteasome core complex"/>
    <property type="evidence" value="ECO:0007669"/>
    <property type="project" value="InterPro"/>
</dbReference>
<dbReference type="PANTHER" id="PTHR32194:SF4">
    <property type="entry name" value="PROTEASOME SUBUNIT BETA TYPE-7"/>
    <property type="match status" value="1"/>
</dbReference>
<keyword evidence="3" id="KW-0378">Hydrolase</keyword>
<evidence type="ECO:0000256" key="3">
    <source>
        <dbReference type="ARBA" id="ARBA00022801"/>
    </source>
</evidence>
<dbReference type="GO" id="GO:0004298">
    <property type="term" value="F:threonine-type endopeptidase activity"/>
    <property type="evidence" value="ECO:0007669"/>
    <property type="project" value="UniProtKB-KW"/>
</dbReference>
<evidence type="ECO:0000256" key="2">
    <source>
        <dbReference type="ARBA" id="ARBA00022698"/>
    </source>
</evidence>
<keyword evidence="4" id="KW-0539">Nucleus</keyword>
<dbReference type="Gene3D" id="3.60.20.10">
    <property type="entry name" value="Glutamine Phosphoribosylpyrophosphate, subunit 1, domain 1"/>
    <property type="match status" value="1"/>
</dbReference>
<dbReference type="Proteomes" id="UP000663845">
    <property type="component" value="Unassembled WGS sequence"/>
</dbReference>
<dbReference type="SUPFAM" id="SSF56235">
    <property type="entry name" value="N-terminal nucleophile aminohydrolases (Ntn hydrolases)"/>
    <property type="match status" value="1"/>
</dbReference>
<evidence type="ECO:0000256" key="4">
    <source>
        <dbReference type="ARBA" id="ARBA00023242"/>
    </source>
</evidence>
<gene>
    <name evidence="6" type="ORF">JYZ213_LOCUS23286</name>
    <name evidence="7" type="ORF">OXD698_LOCUS11043</name>
</gene>
<dbReference type="Proteomes" id="UP000663844">
    <property type="component" value="Unassembled WGS sequence"/>
</dbReference>
<accession>A0A818TVY2</accession>
<evidence type="ECO:0000313" key="7">
    <source>
        <dbReference type="EMBL" id="CAF3682858.1"/>
    </source>
</evidence>
<dbReference type="GO" id="GO:0005737">
    <property type="term" value="C:cytoplasm"/>
    <property type="evidence" value="ECO:0007669"/>
    <property type="project" value="TreeGrafter"/>
</dbReference>
<protein>
    <recommendedName>
        <fullName evidence="5">F-box domain-containing protein</fullName>
    </recommendedName>
</protein>
<dbReference type="EMBL" id="CAJOAZ010000608">
    <property type="protein sequence ID" value="CAF3682858.1"/>
    <property type="molecule type" value="Genomic_DNA"/>
</dbReference>